<dbReference type="AlphaFoldDB" id="Q1YR29"/>
<proteinExistence type="predicted"/>
<organism evidence="2 3">
    <name type="scientific">gamma proteobacterium HTCC2207</name>
    <dbReference type="NCBI Taxonomy" id="314287"/>
    <lineage>
        <taxon>Bacteria</taxon>
        <taxon>Pseudomonadati</taxon>
        <taxon>Pseudomonadota</taxon>
        <taxon>Gammaproteobacteria</taxon>
        <taxon>Cellvibrionales</taxon>
        <taxon>Porticoccaceae</taxon>
        <taxon>SAR92 clade</taxon>
    </lineage>
</organism>
<dbReference type="HOGENOM" id="CLU_3382035_0_0_6"/>
<gene>
    <name evidence="2" type="ORF">GB2207_04044</name>
</gene>
<accession>Q1YR29</accession>
<comment type="caution">
    <text evidence="2">The sequence shown here is derived from an EMBL/GenBank/DDBJ whole genome shotgun (WGS) entry which is preliminary data.</text>
</comment>
<feature type="region of interest" description="Disordered" evidence="1">
    <location>
        <begin position="1"/>
        <end position="33"/>
    </location>
</feature>
<protein>
    <submittedName>
        <fullName evidence="2">Uncharacterized protein</fullName>
    </submittedName>
</protein>
<name>Q1YR29_9GAMM</name>
<keyword evidence="3" id="KW-1185">Reference proteome</keyword>
<dbReference type="STRING" id="314287.GB2207_04044"/>
<dbReference type="EMBL" id="AAPI01000005">
    <property type="protein sequence ID" value="EAS46779.1"/>
    <property type="molecule type" value="Genomic_DNA"/>
</dbReference>
<reference evidence="2 3" key="1">
    <citation type="submission" date="2006-03" db="EMBL/GenBank/DDBJ databases">
        <authorList>
            <person name="Giovannoni S.J."/>
            <person name="Cho J.-C."/>
            <person name="Ferriera S."/>
            <person name="Johnson J."/>
            <person name="Kravitz S."/>
            <person name="Halpern A."/>
            <person name="Remington K."/>
            <person name="Beeson K."/>
            <person name="Tran B."/>
            <person name="Rogers Y.-H."/>
            <person name="Friedman R."/>
            <person name="Venter J.C."/>
        </authorList>
    </citation>
    <scope>NUCLEOTIDE SEQUENCE [LARGE SCALE GENOMIC DNA]</scope>
    <source>
        <strain evidence="2 3">HTCC2207</strain>
    </source>
</reference>
<evidence type="ECO:0000313" key="2">
    <source>
        <dbReference type="EMBL" id="EAS46779.1"/>
    </source>
</evidence>
<evidence type="ECO:0000313" key="3">
    <source>
        <dbReference type="Proteomes" id="UP000005555"/>
    </source>
</evidence>
<evidence type="ECO:0000256" key="1">
    <source>
        <dbReference type="SAM" id="MobiDB-lite"/>
    </source>
</evidence>
<sequence>MPPPGLGELGGRPDDPPPEEEGMGDPELVGDGI</sequence>
<dbReference type="Proteomes" id="UP000005555">
    <property type="component" value="Unassembled WGS sequence"/>
</dbReference>